<dbReference type="InterPro" id="IPR003738">
    <property type="entry name" value="SRAP"/>
</dbReference>
<feature type="compositionally biased region" description="Basic and acidic residues" evidence="8">
    <location>
        <begin position="347"/>
        <end position="365"/>
    </location>
</feature>
<evidence type="ECO:0000256" key="5">
    <source>
        <dbReference type="ARBA" id="ARBA00023124"/>
    </source>
</evidence>
<feature type="compositionally biased region" description="Basic and acidic residues" evidence="8">
    <location>
        <begin position="254"/>
        <end position="266"/>
    </location>
</feature>
<evidence type="ECO:0000313" key="9">
    <source>
        <dbReference type="EMBL" id="ELR20343.1"/>
    </source>
</evidence>
<evidence type="ECO:0000256" key="6">
    <source>
        <dbReference type="ARBA" id="ARBA00023125"/>
    </source>
</evidence>
<dbReference type="Pfam" id="PF02586">
    <property type="entry name" value="SRAP"/>
    <property type="match status" value="1"/>
</dbReference>
<dbReference type="InterPro" id="IPR036590">
    <property type="entry name" value="SRAP-like"/>
</dbReference>
<evidence type="ECO:0000256" key="7">
    <source>
        <dbReference type="ARBA" id="ARBA00023239"/>
    </source>
</evidence>
<dbReference type="Proteomes" id="UP000011083">
    <property type="component" value="Unassembled WGS sequence"/>
</dbReference>
<evidence type="ECO:0000256" key="4">
    <source>
        <dbReference type="ARBA" id="ARBA00022801"/>
    </source>
</evidence>
<feature type="compositionally biased region" description="Low complexity" evidence="8">
    <location>
        <begin position="299"/>
        <end position="342"/>
    </location>
</feature>
<accession>L8H6G4</accession>
<dbReference type="PANTHER" id="PTHR13604">
    <property type="entry name" value="DC12-RELATED"/>
    <property type="match status" value="1"/>
</dbReference>
<dbReference type="GO" id="GO:0008233">
    <property type="term" value="F:peptidase activity"/>
    <property type="evidence" value="ECO:0007669"/>
    <property type="project" value="UniProtKB-KW"/>
</dbReference>
<feature type="compositionally biased region" description="Basic and acidic residues" evidence="8">
    <location>
        <begin position="375"/>
        <end position="384"/>
    </location>
</feature>
<dbReference type="GO" id="GO:0006508">
    <property type="term" value="P:proteolysis"/>
    <property type="evidence" value="ECO:0007669"/>
    <property type="project" value="UniProtKB-KW"/>
</dbReference>
<dbReference type="SUPFAM" id="SSF143081">
    <property type="entry name" value="BB1717-like"/>
    <property type="match status" value="1"/>
</dbReference>
<evidence type="ECO:0000256" key="3">
    <source>
        <dbReference type="ARBA" id="ARBA00022763"/>
    </source>
</evidence>
<gene>
    <name evidence="9" type="ORF">ACA1_185570</name>
</gene>
<keyword evidence="6" id="KW-0238">DNA-binding</keyword>
<dbReference type="OrthoDB" id="20887at2759"/>
<keyword evidence="10" id="KW-1185">Reference proteome</keyword>
<keyword evidence="3" id="KW-0227">DNA damage</keyword>
<keyword evidence="5" id="KW-0190">Covalent protein-DNA linkage</keyword>
<evidence type="ECO:0000256" key="1">
    <source>
        <dbReference type="ARBA" id="ARBA00008136"/>
    </source>
</evidence>
<proteinExistence type="inferred from homology"/>
<protein>
    <submittedName>
        <fullName evidence="9">Uncharacterized protein</fullName>
    </submittedName>
</protein>
<dbReference type="GO" id="GO:0106300">
    <property type="term" value="P:protein-DNA covalent cross-linking repair"/>
    <property type="evidence" value="ECO:0007669"/>
    <property type="project" value="InterPro"/>
</dbReference>
<evidence type="ECO:0000313" key="10">
    <source>
        <dbReference type="Proteomes" id="UP000011083"/>
    </source>
</evidence>
<dbReference type="RefSeq" id="XP_004342537.1">
    <property type="nucleotide sequence ID" value="XM_004342488.1"/>
</dbReference>
<dbReference type="GeneID" id="14921193"/>
<dbReference type="EMBL" id="KB007920">
    <property type="protein sequence ID" value="ELR20343.1"/>
    <property type="molecule type" value="Genomic_DNA"/>
</dbReference>
<keyword evidence="7" id="KW-0456">Lyase</keyword>
<feature type="compositionally biased region" description="Low complexity" evidence="8">
    <location>
        <begin position="267"/>
        <end position="277"/>
    </location>
</feature>
<organism evidence="9 10">
    <name type="scientific">Acanthamoeba castellanii (strain ATCC 30010 / Neff)</name>
    <dbReference type="NCBI Taxonomy" id="1257118"/>
    <lineage>
        <taxon>Eukaryota</taxon>
        <taxon>Amoebozoa</taxon>
        <taxon>Discosea</taxon>
        <taxon>Longamoebia</taxon>
        <taxon>Centramoebida</taxon>
        <taxon>Acanthamoebidae</taxon>
        <taxon>Acanthamoeba</taxon>
    </lineage>
</organism>
<keyword evidence="4" id="KW-0378">Hydrolase</keyword>
<dbReference type="GO" id="GO:0003697">
    <property type="term" value="F:single-stranded DNA binding"/>
    <property type="evidence" value="ECO:0007669"/>
    <property type="project" value="InterPro"/>
</dbReference>
<feature type="compositionally biased region" description="Basic and acidic residues" evidence="8">
    <location>
        <begin position="288"/>
        <end position="297"/>
    </location>
</feature>
<feature type="compositionally biased region" description="Low complexity" evidence="8">
    <location>
        <begin position="224"/>
        <end position="239"/>
    </location>
</feature>
<name>L8H6G4_ACACF</name>
<dbReference type="OMA" id="MEAREWD"/>
<dbReference type="KEGG" id="acan:ACA1_185570"/>
<evidence type="ECO:0000256" key="2">
    <source>
        <dbReference type="ARBA" id="ARBA00022670"/>
    </source>
</evidence>
<dbReference type="Gene3D" id="3.90.1680.10">
    <property type="entry name" value="SOS response associated peptidase-like"/>
    <property type="match status" value="1"/>
</dbReference>
<dbReference type="PANTHER" id="PTHR13604:SF0">
    <property type="entry name" value="ABASIC SITE PROCESSING PROTEIN HMCES"/>
    <property type="match status" value="1"/>
</dbReference>
<comment type="similarity">
    <text evidence="1">Belongs to the SOS response-associated peptidase family.</text>
</comment>
<dbReference type="VEuPathDB" id="AmoebaDB:ACA1_185570"/>
<dbReference type="AlphaFoldDB" id="L8H6G4"/>
<dbReference type="GO" id="GO:0016829">
    <property type="term" value="F:lyase activity"/>
    <property type="evidence" value="ECO:0007669"/>
    <property type="project" value="UniProtKB-KW"/>
</dbReference>
<reference evidence="9 10" key="1">
    <citation type="journal article" date="2013" name="Genome Biol.">
        <title>Genome of Acanthamoeba castellanii highlights extensive lateral gene transfer and early evolution of tyrosine kinase signaling.</title>
        <authorList>
            <person name="Clarke M."/>
            <person name="Lohan A.J."/>
            <person name="Liu B."/>
            <person name="Lagkouvardos I."/>
            <person name="Roy S."/>
            <person name="Zafar N."/>
            <person name="Bertelli C."/>
            <person name="Schilde C."/>
            <person name="Kianianmomeni A."/>
            <person name="Burglin T.R."/>
            <person name="Frech C."/>
            <person name="Turcotte B."/>
            <person name="Kopec K.O."/>
            <person name="Synnott J.M."/>
            <person name="Choo C."/>
            <person name="Paponov I."/>
            <person name="Finkler A."/>
            <person name="Soon Heng Tan C."/>
            <person name="Hutchins A.P."/>
            <person name="Weinmeier T."/>
            <person name="Rattei T."/>
            <person name="Chu J.S."/>
            <person name="Gimenez G."/>
            <person name="Irimia M."/>
            <person name="Rigden D.J."/>
            <person name="Fitzpatrick D.A."/>
            <person name="Lorenzo-Morales J."/>
            <person name="Bateman A."/>
            <person name="Chiu C.H."/>
            <person name="Tang P."/>
            <person name="Hegemann P."/>
            <person name="Fromm H."/>
            <person name="Raoult D."/>
            <person name="Greub G."/>
            <person name="Miranda-Saavedra D."/>
            <person name="Chen N."/>
            <person name="Nash P."/>
            <person name="Ginger M.L."/>
            <person name="Horn M."/>
            <person name="Schaap P."/>
            <person name="Caler L."/>
            <person name="Loftus B."/>
        </authorList>
    </citation>
    <scope>NUCLEOTIDE SEQUENCE [LARGE SCALE GENOMIC DNA]</scope>
    <source>
        <strain evidence="9 10">Neff</strain>
    </source>
</reference>
<feature type="non-terminal residue" evidence="9">
    <location>
        <position position="1"/>
    </location>
</feature>
<keyword evidence="2" id="KW-0645">Protease</keyword>
<sequence>MGVSGGRWRDKDKYDPGYNLAPGAHLPVVYCTTGNDTDCKREMASMKWGLVPFWSKVGDNRLYKMSNARAETLKVKRSYKDLIPSKRCVVVIEGYFEWECSTPSPGVQAKQPFFFQRPDRKLLALAGLYDCWKDSQGNELLTFTMITTAAAPNLAWCHERMPVILDEAGIEIWLRTGKYSSDEALAQLKPDPGLEWYPVPSLVGNVNNNSPECIQRLELRAKRSSPSSSPQRPQQPRSPVIKQPRIESFIQSIKRGDESGGVKPERSPSSSSSFSTPSLPPPTSPYRAKLEPQDRRIYASQRTSSASPSSSSPSTSSRGSSVSSSALSSSPLLTPAAPLATARGKRKRDDDGEVEVKADESDRSSKVCANGEQSRQVKREHDDD</sequence>
<evidence type="ECO:0000256" key="8">
    <source>
        <dbReference type="SAM" id="MobiDB-lite"/>
    </source>
</evidence>
<feature type="region of interest" description="Disordered" evidence="8">
    <location>
        <begin position="221"/>
        <end position="384"/>
    </location>
</feature>